<evidence type="ECO:0000313" key="1">
    <source>
        <dbReference type="EMBL" id="CAG8718495.1"/>
    </source>
</evidence>
<comment type="caution">
    <text evidence="1">The sequence shown here is derived from an EMBL/GenBank/DDBJ whole genome shotgun (WGS) entry which is preliminary data.</text>
</comment>
<feature type="non-terminal residue" evidence="1">
    <location>
        <position position="136"/>
    </location>
</feature>
<gene>
    <name evidence="1" type="ORF">SPELUC_LOCUS12281</name>
</gene>
<feature type="non-terminal residue" evidence="1">
    <location>
        <position position="1"/>
    </location>
</feature>
<organism evidence="1 2">
    <name type="scientific">Cetraspora pellucida</name>
    <dbReference type="NCBI Taxonomy" id="1433469"/>
    <lineage>
        <taxon>Eukaryota</taxon>
        <taxon>Fungi</taxon>
        <taxon>Fungi incertae sedis</taxon>
        <taxon>Mucoromycota</taxon>
        <taxon>Glomeromycotina</taxon>
        <taxon>Glomeromycetes</taxon>
        <taxon>Diversisporales</taxon>
        <taxon>Gigasporaceae</taxon>
        <taxon>Cetraspora</taxon>
    </lineage>
</organism>
<dbReference type="EMBL" id="CAJVPW010028476">
    <property type="protein sequence ID" value="CAG8718495.1"/>
    <property type="molecule type" value="Genomic_DNA"/>
</dbReference>
<sequence length="136" mass="16162">PEHETKCSFERRSWYHYLLYGEWSSDLEKSQCIFDVLDELNDQNIIVKERITYIQVYSKKVDTALTYTYRNNLAYLLIVEAKLPNAPFHRVYNKLLRSINDTINSFIIYIAKDAKNITNILENLLKKLRWIAILVA</sequence>
<proteinExistence type="predicted"/>
<name>A0ACA9PPC3_9GLOM</name>
<evidence type="ECO:0000313" key="2">
    <source>
        <dbReference type="Proteomes" id="UP000789366"/>
    </source>
</evidence>
<keyword evidence="2" id="KW-1185">Reference proteome</keyword>
<reference evidence="1" key="1">
    <citation type="submission" date="2021-06" db="EMBL/GenBank/DDBJ databases">
        <authorList>
            <person name="Kallberg Y."/>
            <person name="Tangrot J."/>
            <person name="Rosling A."/>
        </authorList>
    </citation>
    <scope>NUCLEOTIDE SEQUENCE</scope>
    <source>
        <strain evidence="1">28 12/20/2015</strain>
    </source>
</reference>
<protein>
    <submittedName>
        <fullName evidence="1">12278_t:CDS:1</fullName>
    </submittedName>
</protein>
<dbReference type="Proteomes" id="UP000789366">
    <property type="component" value="Unassembled WGS sequence"/>
</dbReference>
<accession>A0ACA9PPC3</accession>